<evidence type="ECO:0000313" key="2">
    <source>
        <dbReference type="EMBL" id="PDK40484.1"/>
    </source>
</evidence>
<comment type="caution">
    <text evidence="1">The sequence shown here is derived from an EMBL/GenBank/DDBJ whole genome shotgun (WGS) entry which is preliminary data.</text>
</comment>
<dbReference type="EMBL" id="NYPG01000008">
    <property type="protein sequence ID" value="PDK40484.1"/>
    <property type="molecule type" value="Genomic_DNA"/>
</dbReference>
<dbReference type="Gene3D" id="3.10.28.20">
    <property type="entry name" value="Acetamidase/Formamidase-like domains"/>
    <property type="match status" value="1"/>
</dbReference>
<accession>A0A7X0T4V0</accession>
<keyword evidence="3" id="KW-1185">Reference proteome</keyword>
<protein>
    <submittedName>
        <fullName evidence="1 2">Acetamidase</fullName>
    </submittedName>
</protein>
<dbReference type="GO" id="GO:0016811">
    <property type="term" value="F:hydrolase activity, acting on carbon-nitrogen (but not peptide) bonds, in linear amides"/>
    <property type="evidence" value="ECO:0007669"/>
    <property type="project" value="InterPro"/>
</dbReference>
<gene>
    <name evidence="2" type="ORF">AFZ32_12600</name>
    <name evidence="1" type="ORF">HB853_06715</name>
</gene>
<organism evidence="1 4">
    <name type="scientific">Listeria welshimeri</name>
    <dbReference type="NCBI Taxonomy" id="1643"/>
    <lineage>
        <taxon>Bacteria</taxon>
        <taxon>Bacillati</taxon>
        <taxon>Bacillota</taxon>
        <taxon>Bacilli</taxon>
        <taxon>Bacillales</taxon>
        <taxon>Listeriaceae</taxon>
        <taxon>Listeria</taxon>
    </lineage>
</organism>
<evidence type="ECO:0000313" key="4">
    <source>
        <dbReference type="Proteomes" id="UP000522007"/>
    </source>
</evidence>
<dbReference type="EMBL" id="JAAROP010000005">
    <property type="protein sequence ID" value="MBC1322631.1"/>
    <property type="molecule type" value="Genomic_DNA"/>
</dbReference>
<dbReference type="RefSeq" id="WP_011703277.1">
    <property type="nucleotide sequence ID" value="NZ_CBCSAN010000002.1"/>
</dbReference>
<name>A0A7X0T4V0_LISWE</name>
<dbReference type="Gene3D" id="2.60.120.580">
    <property type="entry name" value="Acetamidase/Formamidase-like domains"/>
    <property type="match status" value="1"/>
</dbReference>
<dbReference type="GeneID" id="61190477"/>
<dbReference type="PANTHER" id="PTHR31891:SF1">
    <property type="entry name" value="FORMAMIDASE C869.04-RELATED"/>
    <property type="match status" value="1"/>
</dbReference>
<dbReference type="OMA" id="GGNMDCR"/>
<sequence length="299" mass="33218">MKKFVTSDRSIHKMDESTEPVITVKDGSVVTIKIKDHFNGQINEEQLHYGEIDWKQFSPTTGPIYVDGARPGDLLAITIEKIKLTSKDVLLLNGPNIGITGELLPNNCIRRYKIERNKIIYSEEIHIRLRKTIGLLKTESNKQTTPFHMSTKYGGALDSSDITEGATIFLPVEKYGAMLHIGDVRATTGFGKITSTSAEAPAEVTLRLQVLKNKTAPTPTIIHKNNLICLASDLTIENSTKKALQNMLTLLTESDKITLEDAIFLLSLQADFEVCQLSKANINTSIKLSLDCFPEMPFL</sequence>
<dbReference type="Pfam" id="PF03069">
    <property type="entry name" value="FmdA_AmdA"/>
    <property type="match status" value="2"/>
</dbReference>
<dbReference type="Proteomes" id="UP000522007">
    <property type="component" value="Unassembled WGS sequence"/>
</dbReference>
<evidence type="ECO:0000313" key="3">
    <source>
        <dbReference type="Proteomes" id="UP000219632"/>
    </source>
</evidence>
<dbReference type="Proteomes" id="UP000219632">
    <property type="component" value="Unassembled WGS sequence"/>
</dbReference>
<evidence type="ECO:0000313" key="1">
    <source>
        <dbReference type="EMBL" id="MBC1322631.1"/>
    </source>
</evidence>
<dbReference type="SUPFAM" id="SSF141130">
    <property type="entry name" value="Acetamidase/Formamidase-like"/>
    <property type="match status" value="1"/>
</dbReference>
<proteinExistence type="predicted"/>
<dbReference type="InterPro" id="IPR004304">
    <property type="entry name" value="FmdA_AmdA"/>
</dbReference>
<reference evidence="2 3" key="1">
    <citation type="submission" date="2017-09" db="EMBL/GenBank/DDBJ databases">
        <title>Draft Genomes of 144 Listeria Monocytogenes isolates from foods.</title>
        <authorList>
            <person name="Wu C.H."/>
            <person name="Ng J."/>
            <person name="Kiang D."/>
            <person name="Chen C.-Y."/>
            <person name="Frink S."/>
            <person name="Lafrades M."/>
            <person name="Morales C."/>
            <person name="Park P."/>
            <person name="Zwick M."/>
        </authorList>
    </citation>
    <scope>NUCLEOTIDE SEQUENCE [LARGE SCALE GENOMIC DNA]</scope>
    <source>
        <strain evidence="2 3">CDPHFDLB-F14M01633.75-2</strain>
    </source>
</reference>
<dbReference type="AlphaFoldDB" id="A0A7X0T4V0"/>
<reference evidence="1 4" key="2">
    <citation type="submission" date="2020-03" db="EMBL/GenBank/DDBJ databases">
        <title>Soil Listeria distribution.</title>
        <authorList>
            <person name="Liao J."/>
            <person name="Wiedmann M."/>
        </authorList>
    </citation>
    <scope>NUCLEOTIDE SEQUENCE [LARGE SCALE GENOMIC DNA]</scope>
    <source>
        <strain evidence="1 4">FSL L7-1829</strain>
    </source>
</reference>
<dbReference type="PANTHER" id="PTHR31891">
    <property type="entry name" value="FORMAMIDASE C869.04-RELATED"/>
    <property type="match status" value="1"/>
</dbReference>